<dbReference type="Pfam" id="PF00560">
    <property type="entry name" value="LRR_1"/>
    <property type="match status" value="11"/>
</dbReference>
<comment type="subcellular location">
    <subcellularLocation>
        <location evidence="1">Cell membrane</location>
        <topology evidence="1">Single-pass type I membrane protein</topology>
    </subcellularLocation>
</comment>
<dbReference type="Pfam" id="PF13516">
    <property type="entry name" value="LRR_6"/>
    <property type="match status" value="1"/>
</dbReference>
<sequence length="943" mass="103060">MACNASAAASSSPNTLLCLFWIFLSLISGSAQLAIEKERKALLNVKNGLSIAHGELSSWSGDDCRTWERVQCHNITSHVVKLDLSNLGGSTPIKSEVISSLPDLEHLTYLDLSWNNFGGAPIPGFLGSLTQLEHLHLSQAGFSGRISHQLGNLSKLLHLALNHNSMEGEIPETVIHLRNLQFLDLSHNSISGQIPESIGNLKCLQALLLSFNNIEGVMPKSIGNLSKLSVLDLSNNRMVGAIPGTIGNLTALQNLNLSGNQITGHIPNSVGNLQQLEQLSLSDNLISGSLPSSLGDLCNLSRIHLLNNRIAGELAEFFEQLSKCRNDDMRLSLILQGNEIGGPLPIHMDKLQRLFKLDLGSNSLSGSIPTSLGKLSRLMSLNLSSNYLVGGLTKAHFANLTSLLTMDLSHNHLSINVSSGWLPPFHANVIAMRSCNLGPRFPPWLQNQTRLHSLDISNNGISDFFPEWFWNLCMPLMALNASGNHMRGVLPISLECFKNVAVFDLSHNNLGGLIPRMLHVSLYLDLSHNSFSGPIPESLFGGGPRVMLLSNNSLSKTVPSSICVPPLRLVELNNNSLSGALPNCWSKSQQLAILDFSSNELSGGIPPTLGFLTMLESLHLNNNNFSGRIPLTLQGCSSLLVMDLSFNELSDDIPSWDGGSLKSLRVLSLRSNKLSGEIPLELSLIPSLQVLDLACNKLSGSLPSGFGNFSSMATDQNGKELAQLHTRVPGERSFYYHENVTIIAKGLQLTYSNSLWLVTSIDLSNNKLSGEIPEELTNLHGLRFLNLSWNHFSGSMPYEIGLIGQLESLDLSKNNLSGGIPSSISALYSLSILNLSYNNLIGRIPMGNQLLTFTNLSYMGNPRLCGEPLQIKCPGDNPTIDRVTEEESMHEDDKYGGIWYFIGFTPGFVFGFWGFVGTFMIKRSIRIKYILLIDGICNWFMHM</sequence>
<dbReference type="InterPro" id="IPR003591">
    <property type="entry name" value="Leu-rich_rpt_typical-subtyp"/>
</dbReference>
<name>A0A8J5FM43_ZINOF</name>
<dbReference type="InterPro" id="IPR013210">
    <property type="entry name" value="LRR_N_plant-typ"/>
</dbReference>
<dbReference type="SUPFAM" id="SSF52058">
    <property type="entry name" value="L domain-like"/>
    <property type="match status" value="2"/>
</dbReference>
<keyword evidence="17" id="KW-1185">Reference proteome</keyword>
<gene>
    <name evidence="16" type="ORF">ZIOFF_051082</name>
</gene>
<dbReference type="FunFam" id="3.80.10.10:FF:000111">
    <property type="entry name" value="LRR receptor-like serine/threonine-protein kinase ERECTA"/>
    <property type="match status" value="1"/>
</dbReference>
<dbReference type="Pfam" id="PF08263">
    <property type="entry name" value="LRRNT_2"/>
    <property type="match status" value="1"/>
</dbReference>
<evidence type="ECO:0000313" key="16">
    <source>
        <dbReference type="EMBL" id="KAG6489803.1"/>
    </source>
</evidence>
<keyword evidence="5 12" id="KW-0812">Transmembrane</keyword>
<dbReference type="PRINTS" id="PR00019">
    <property type="entry name" value="LEURICHRPT"/>
</dbReference>
<feature type="domain" description="Disease resistance R13L4/SHOC-2-like LRR" evidence="15">
    <location>
        <begin position="174"/>
        <end position="257"/>
    </location>
</feature>
<evidence type="ECO:0000256" key="8">
    <source>
        <dbReference type="ARBA" id="ARBA00022989"/>
    </source>
</evidence>
<dbReference type="Gene3D" id="3.80.10.10">
    <property type="entry name" value="Ribonuclease Inhibitor"/>
    <property type="match status" value="5"/>
</dbReference>
<dbReference type="GO" id="GO:0005886">
    <property type="term" value="C:plasma membrane"/>
    <property type="evidence" value="ECO:0007669"/>
    <property type="project" value="UniProtKB-SubCell"/>
</dbReference>
<evidence type="ECO:0000256" key="7">
    <source>
        <dbReference type="ARBA" id="ARBA00022737"/>
    </source>
</evidence>
<dbReference type="SMART" id="SM00369">
    <property type="entry name" value="LRR_TYP"/>
    <property type="match status" value="13"/>
</dbReference>
<feature type="domain" description="Leucine-rich repeat-containing N-terminal plant-type" evidence="14">
    <location>
        <begin position="37"/>
        <end position="72"/>
    </location>
</feature>
<evidence type="ECO:0000256" key="12">
    <source>
        <dbReference type="SAM" id="Phobius"/>
    </source>
</evidence>
<proteinExistence type="inferred from homology"/>
<keyword evidence="4" id="KW-0433">Leucine-rich repeat</keyword>
<dbReference type="FunFam" id="3.80.10.10:FF:000095">
    <property type="entry name" value="LRR receptor-like serine/threonine-protein kinase GSO1"/>
    <property type="match status" value="2"/>
</dbReference>
<dbReference type="PANTHER" id="PTHR48063">
    <property type="entry name" value="LRR RECEPTOR-LIKE KINASE"/>
    <property type="match status" value="1"/>
</dbReference>
<dbReference type="EMBL" id="JACMSC010000014">
    <property type="protein sequence ID" value="KAG6489803.1"/>
    <property type="molecule type" value="Genomic_DNA"/>
</dbReference>
<evidence type="ECO:0000256" key="6">
    <source>
        <dbReference type="ARBA" id="ARBA00022729"/>
    </source>
</evidence>
<keyword evidence="6 13" id="KW-0732">Signal</keyword>
<evidence type="ECO:0000256" key="13">
    <source>
        <dbReference type="SAM" id="SignalP"/>
    </source>
</evidence>
<keyword evidence="7" id="KW-0677">Repeat</keyword>
<dbReference type="Pfam" id="PF23598">
    <property type="entry name" value="LRR_14"/>
    <property type="match status" value="1"/>
</dbReference>
<evidence type="ECO:0008006" key="18">
    <source>
        <dbReference type="Google" id="ProtNLM"/>
    </source>
</evidence>
<keyword evidence="10" id="KW-0675">Receptor</keyword>
<evidence type="ECO:0000256" key="5">
    <source>
        <dbReference type="ARBA" id="ARBA00022692"/>
    </source>
</evidence>
<dbReference type="InterPro" id="IPR032675">
    <property type="entry name" value="LRR_dom_sf"/>
</dbReference>
<evidence type="ECO:0000256" key="4">
    <source>
        <dbReference type="ARBA" id="ARBA00022614"/>
    </source>
</evidence>
<evidence type="ECO:0000256" key="11">
    <source>
        <dbReference type="ARBA" id="ARBA00023180"/>
    </source>
</evidence>
<keyword evidence="8 12" id="KW-1133">Transmembrane helix</keyword>
<accession>A0A8J5FM43</accession>
<protein>
    <recommendedName>
        <fullName evidence="18">Leucine-rich repeat-containing N-terminal plant-type domain-containing protein</fullName>
    </recommendedName>
</protein>
<dbReference type="PROSITE" id="PS51450">
    <property type="entry name" value="LRR"/>
    <property type="match status" value="2"/>
</dbReference>
<comment type="similarity">
    <text evidence="2">Belongs to the RLP family.</text>
</comment>
<dbReference type="InterPro" id="IPR055414">
    <property type="entry name" value="LRR_R13L4/SHOC2-like"/>
</dbReference>
<keyword evidence="11" id="KW-0325">Glycoprotein</keyword>
<evidence type="ECO:0000259" key="15">
    <source>
        <dbReference type="Pfam" id="PF23598"/>
    </source>
</evidence>
<feature type="transmembrane region" description="Helical" evidence="12">
    <location>
        <begin position="898"/>
        <end position="921"/>
    </location>
</feature>
<dbReference type="SMART" id="SM00365">
    <property type="entry name" value="LRR_SD22"/>
    <property type="match status" value="5"/>
</dbReference>
<evidence type="ECO:0000256" key="2">
    <source>
        <dbReference type="ARBA" id="ARBA00009592"/>
    </source>
</evidence>
<dbReference type="InterPro" id="IPR046956">
    <property type="entry name" value="RLP23-like"/>
</dbReference>
<dbReference type="PANTHER" id="PTHR48063:SF112">
    <property type="entry name" value="RECEPTOR LIKE PROTEIN 30-LIKE"/>
    <property type="match status" value="1"/>
</dbReference>
<comment type="caution">
    <text evidence="16">The sequence shown here is derived from an EMBL/GenBank/DDBJ whole genome shotgun (WGS) entry which is preliminary data.</text>
</comment>
<dbReference type="FunFam" id="3.80.10.10:FF:001347">
    <property type="entry name" value="LRR receptor-like serine/threonine-protein kinase GSO2"/>
    <property type="match status" value="1"/>
</dbReference>
<dbReference type="Proteomes" id="UP000734854">
    <property type="component" value="Unassembled WGS sequence"/>
</dbReference>
<keyword evidence="9 12" id="KW-0472">Membrane</keyword>
<evidence type="ECO:0000256" key="1">
    <source>
        <dbReference type="ARBA" id="ARBA00004251"/>
    </source>
</evidence>
<evidence type="ECO:0000256" key="3">
    <source>
        <dbReference type="ARBA" id="ARBA00022475"/>
    </source>
</evidence>
<organism evidence="16 17">
    <name type="scientific">Zingiber officinale</name>
    <name type="common">Ginger</name>
    <name type="synonym">Amomum zingiber</name>
    <dbReference type="NCBI Taxonomy" id="94328"/>
    <lineage>
        <taxon>Eukaryota</taxon>
        <taxon>Viridiplantae</taxon>
        <taxon>Streptophyta</taxon>
        <taxon>Embryophyta</taxon>
        <taxon>Tracheophyta</taxon>
        <taxon>Spermatophyta</taxon>
        <taxon>Magnoliopsida</taxon>
        <taxon>Liliopsida</taxon>
        <taxon>Zingiberales</taxon>
        <taxon>Zingiberaceae</taxon>
        <taxon>Zingiber</taxon>
    </lineage>
</organism>
<reference evidence="16 17" key="1">
    <citation type="submission" date="2020-08" db="EMBL/GenBank/DDBJ databases">
        <title>Plant Genome Project.</title>
        <authorList>
            <person name="Zhang R.-G."/>
        </authorList>
    </citation>
    <scope>NUCLEOTIDE SEQUENCE [LARGE SCALE GENOMIC DNA]</scope>
    <source>
        <tissue evidence="16">Rhizome</tissue>
    </source>
</reference>
<dbReference type="SUPFAM" id="SSF52047">
    <property type="entry name" value="RNI-like"/>
    <property type="match status" value="1"/>
</dbReference>
<evidence type="ECO:0000256" key="10">
    <source>
        <dbReference type="ARBA" id="ARBA00023170"/>
    </source>
</evidence>
<keyword evidence="3" id="KW-1003">Cell membrane</keyword>
<evidence type="ECO:0000256" key="9">
    <source>
        <dbReference type="ARBA" id="ARBA00023136"/>
    </source>
</evidence>
<dbReference type="AlphaFoldDB" id="A0A8J5FM43"/>
<evidence type="ECO:0000259" key="14">
    <source>
        <dbReference type="Pfam" id="PF08263"/>
    </source>
</evidence>
<feature type="signal peptide" evidence="13">
    <location>
        <begin position="1"/>
        <end position="31"/>
    </location>
</feature>
<evidence type="ECO:0000313" key="17">
    <source>
        <dbReference type="Proteomes" id="UP000734854"/>
    </source>
</evidence>
<dbReference type="InterPro" id="IPR001611">
    <property type="entry name" value="Leu-rich_rpt"/>
</dbReference>
<feature type="chain" id="PRO_5035206279" description="Leucine-rich repeat-containing N-terminal plant-type domain-containing protein" evidence="13">
    <location>
        <begin position="32"/>
        <end position="943"/>
    </location>
</feature>